<keyword evidence="3" id="KW-0547">Nucleotide-binding</keyword>
<evidence type="ECO:0000256" key="4">
    <source>
        <dbReference type="ARBA" id="ARBA00022840"/>
    </source>
</evidence>
<gene>
    <name evidence="7" type="ordered locus">TUZN_1204</name>
</gene>
<sequence length="224" mass="23936">MMRAADIRVSIRGSEILRGVSFEIPRGGSVALVGPNGAGKTTTIKALMGLVEYRGRVELDGVSLDGLKPHERAKAGVGYSPEDRRLFPRLTVRENLTLPVTSLGLSAERLELVLSLMPVLRGLMDRNAASLSGGQQKLVALARALIVGTKVVLLDEIFEGLSPKMRDDVALIIREYVRTTGASTLLAESNESYVKWADATVYIDRGRVVGGSGGAPSRAPAPSR</sequence>
<dbReference type="PANTHER" id="PTHR43820">
    <property type="entry name" value="HIGH-AFFINITY BRANCHED-CHAIN AMINO ACID TRANSPORT ATP-BINDING PROTEIN LIVF"/>
    <property type="match status" value="1"/>
</dbReference>
<evidence type="ECO:0000313" key="7">
    <source>
        <dbReference type="EMBL" id="AEA12683.1"/>
    </source>
</evidence>
<dbReference type="Pfam" id="PF00005">
    <property type="entry name" value="ABC_tran"/>
    <property type="match status" value="1"/>
</dbReference>
<dbReference type="Proteomes" id="UP000008138">
    <property type="component" value="Chromosome"/>
</dbReference>
<reference evidence="7 8" key="1">
    <citation type="journal article" date="2011" name="J. Bacteriol.">
        <title>Complete genome sequence of the thermoacidophilic crenarchaeon Thermoproteus uzoniensis 768-20.</title>
        <authorList>
            <person name="Mardanov A.V."/>
            <person name="Gumerov V.M."/>
            <person name="Beletsky A.V."/>
            <person name="Prokofeva M.I."/>
            <person name="Bonch-Osmolovskaya E.A."/>
            <person name="Ravin N.V."/>
            <person name="Skryabin K.G."/>
        </authorList>
    </citation>
    <scope>NUCLEOTIDE SEQUENCE [LARGE SCALE GENOMIC DNA]</scope>
    <source>
        <strain evidence="7 8">768-20</strain>
    </source>
</reference>
<evidence type="ECO:0000256" key="5">
    <source>
        <dbReference type="ARBA" id="ARBA00022970"/>
    </source>
</evidence>
<dbReference type="HOGENOM" id="CLU_000604_1_2_2"/>
<keyword evidence="4" id="KW-0067">ATP-binding</keyword>
<proteinExistence type="inferred from homology"/>
<dbReference type="PROSITE" id="PS00211">
    <property type="entry name" value="ABC_TRANSPORTER_1"/>
    <property type="match status" value="1"/>
</dbReference>
<dbReference type="eggNOG" id="arCOG00924">
    <property type="taxonomic scope" value="Archaea"/>
</dbReference>
<comment type="similarity">
    <text evidence="1">Belongs to the ABC transporter superfamily.</text>
</comment>
<dbReference type="STRING" id="999630.TUZN_1204"/>
<dbReference type="InterPro" id="IPR003593">
    <property type="entry name" value="AAA+_ATPase"/>
</dbReference>
<dbReference type="PROSITE" id="PS50893">
    <property type="entry name" value="ABC_TRANSPORTER_2"/>
    <property type="match status" value="1"/>
</dbReference>
<dbReference type="GeneID" id="10360732"/>
<accession>F2L0K1</accession>
<dbReference type="AlphaFoldDB" id="F2L0K1"/>
<dbReference type="InterPro" id="IPR017871">
    <property type="entry name" value="ABC_transporter-like_CS"/>
</dbReference>
<dbReference type="InterPro" id="IPR052156">
    <property type="entry name" value="BCAA_Transport_ATP-bd_LivF"/>
</dbReference>
<evidence type="ECO:0000256" key="2">
    <source>
        <dbReference type="ARBA" id="ARBA00022448"/>
    </source>
</evidence>
<dbReference type="KEGG" id="tuz:TUZN_1204"/>
<organism evidence="7 8">
    <name type="scientific">Thermoproteus uzoniensis (strain 768-20)</name>
    <dbReference type="NCBI Taxonomy" id="999630"/>
    <lineage>
        <taxon>Archaea</taxon>
        <taxon>Thermoproteota</taxon>
        <taxon>Thermoprotei</taxon>
        <taxon>Thermoproteales</taxon>
        <taxon>Thermoproteaceae</taxon>
        <taxon>Thermoproteus</taxon>
    </lineage>
</organism>
<dbReference type="SUPFAM" id="SSF52540">
    <property type="entry name" value="P-loop containing nucleoside triphosphate hydrolases"/>
    <property type="match status" value="1"/>
</dbReference>
<evidence type="ECO:0000259" key="6">
    <source>
        <dbReference type="PROSITE" id="PS50893"/>
    </source>
</evidence>
<dbReference type="Gene3D" id="3.40.50.300">
    <property type="entry name" value="P-loop containing nucleotide triphosphate hydrolases"/>
    <property type="match status" value="1"/>
</dbReference>
<keyword evidence="2" id="KW-0813">Transport</keyword>
<dbReference type="EMBL" id="CP002590">
    <property type="protein sequence ID" value="AEA12683.1"/>
    <property type="molecule type" value="Genomic_DNA"/>
</dbReference>
<reference key="2">
    <citation type="submission" date="2011-03" db="EMBL/GenBank/DDBJ databases">
        <title>Complete genome sequence of the thermoacidophilic crenarchaeon Thermoproteus uzoniensis 768-20.</title>
        <authorList>
            <person name="Mardanov A.V."/>
            <person name="Gumerov V.M."/>
            <person name="Beletsky A.V."/>
            <person name="Prokofeva M.I."/>
            <person name="Bonch-Osmolovskaya E.A."/>
            <person name="Ravin N.V."/>
            <person name="Skryabin K.G."/>
        </authorList>
    </citation>
    <scope>NUCLEOTIDE SEQUENCE</scope>
    <source>
        <strain>768-20</strain>
    </source>
</reference>
<dbReference type="InterPro" id="IPR027417">
    <property type="entry name" value="P-loop_NTPase"/>
</dbReference>
<name>F2L0K1_THEU7</name>
<keyword evidence="5" id="KW-0029">Amino-acid transport</keyword>
<evidence type="ECO:0000256" key="3">
    <source>
        <dbReference type="ARBA" id="ARBA00022741"/>
    </source>
</evidence>
<dbReference type="GO" id="GO:0005524">
    <property type="term" value="F:ATP binding"/>
    <property type="evidence" value="ECO:0007669"/>
    <property type="project" value="UniProtKB-KW"/>
</dbReference>
<dbReference type="GO" id="GO:0016887">
    <property type="term" value="F:ATP hydrolysis activity"/>
    <property type="evidence" value="ECO:0007669"/>
    <property type="project" value="InterPro"/>
</dbReference>
<dbReference type="OrthoDB" id="97750at2157"/>
<dbReference type="GO" id="GO:0015658">
    <property type="term" value="F:branched-chain amino acid transmembrane transporter activity"/>
    <property type="evidence" value="ECO:0007669"/>
    <property type="project" value="TreeGrafter"/>
</dbReference>
<dbReference type="SMART" id="SM00382">
    <property type="entry name" value="AAA"/>
    <property type="match status" value="1"/>
</dbReference>
<feature type="domain" description="ABC transporter" evidence="6">
    <location>
        <begin position="2"/>
        <end position="221"/>
    </location>
</feature>
<evidence type="ECO:0000256" key="1">
    <source>
        <dbReference type="ARBA" id="ARBA00005417"/>
    </source>
</evidence>
<dbReference type="InterPro" id="IPR003439">
    <property type="entry name" value="ABC_transporter-like_ATP-bd"/>
</dbReference>
<dbReference type="RefSeq" id="WP_013680019.1">
    <property type="nucleotide sequence ID" value="NC_015315.1"/>
</dbReference>
<evidence type="ECO:0000313" key="8">
    <source>
        <dbReference type="Proteomes" id="UP000008138"/>
    </source>
</evidence>
<dbReference type="GO" id="GO:0015807">
    <property type="term" value="P:L-amino acid transport"/>
    <property type="evidence" value="ECO:0007669"/>
    <property type="project" value="TreeGrafter"/>
</dbReference>
<protein>
    <submittedName>
        <fullName evidence="7">ABC transporter related protein</fullName>
    </submittedName>
</protein>
<keyword evidence="8" id="KW-1185">Reference proteome</keyword>
<dbReference type="PANTHER" id="PTHR43820:SF4">
    <property type="entry name" value="HIGH-AFFINITY BRANCHED-CHAIN AMINO ACID TRANSPORT ATP-BINDING PROTEIN LIVF"/>
    <property type="match status" value="1"/>
</dbReference>